<organism evidence="6 7">
    <name type="scientific">Haloarchaeobius litoreus</name>
    <dbReference type="NCBI Taxonomy" id="755306"/>
    <lineage>
        <taxon>Archaea</taxon>
        <taxon>Methanobacteriati</taxon>
        <taxon>Methanobacteriota</taxon>
        <taxon>Stenosarchaea group</taxon>
        <taxon>Halobacteria</taxon>
        <taxon>Halobacteriales</taxon>
        <taxon>Halorubellaceae</taxon>
        <taxon>Haloarchaeobius</taxon>
    </lineage>
</organism>
<dbReference type="PROSITE" id="PS50893">
    <property type="entry name" value="ABC_TRANSPORTER_2"/>
    <property type="match status" value="1"/>
</dbReference>
<name>A0ABD6DQ94_9EURY</name>
<accession>A0ABD6DQ94</accession>
<feature type="domain" description="ABC transporter" evidence="5">
    <location>
        <begin position="7"/>
        <end position="257"/>
    </location>
</feature>
<dbReference type="SUPFAM" id="SSF52540">
    <property type="entry name" value="P-loop containing nucleoside triphosphate hydrolases"/>
    <property type="match status" value="1"/>
</dbReference>
<dbReference type="InterPro" id="IPR017871">
    <property type="entry name" value="ABC_transporter-like_CS"/>
</dbReference>
<dbReference type="GO" id="GO:0055085">
    <property type="term" value="P:transmembrane transport"/>
    <property type="evidence" value="ECO:0007669"/>
    <property type="project" value="UniProtKB-ARBA"/>
</dbReference>
<dbReference type="AlphaFoldDB" id="A0ABD6DQ94"/>
<evidence type="ECO:0000256" key="1">
    <source>
        <dbReference type="ARBA" id="ARBA00022448"/>
    </source>
</evidence>
<dbReference type="FunFam" id="3.40.50.300:FF:000016">
    <property type="entry name" value="Oligopeptide ABC transporter ATP-binding component"/>
    <property type="match status" value="1"/>
</dbReference>
<dbReference type="InterPro" id="IPR050319">
    <property type="entry name" value="ABC_transp_ATP-bind"/>
</dbReference>
<dbReference type="InterPro" id="IPR003439">
    <property type="entry name" value="ABC_transporter-like_ATP-bd"/>
</dbReference>
<dbReference type="PANTHER" id="PTHR43776">
    <property type="entry name" value="TRANSPORT ATP-BINDING PROTEIN"/>
    <property type="match status" value="1"/>
</dbReference>
<dbReference type="PROSITE" id="PS00211">
    <property type="entry name" value="ABC_TRANSPORTER_1"/>
    <property type="match status" value="1"/>
</dbReference>
<evidence type="ECO:0000313" key="7">
    <source>
        <dbReference type="Proteomes" id="UP001597034"/>
    </source>
</evidence>
<gene>
    <name evidence="6" type="ORF">ACFSBL_19790</name>
</gene>
<sequence>MSGDPLVSVRNLEKYYPVETGLLSRTESYVKAVDGVSFDIMPGETFAVVGESGCGKTTLGKTVARLYEATGGTIEFDGRDVTDLDGKSLRKLRRDIQVVYQDPSSSLNPRRRIGSIVKEPLVVHDVGTKAERDERVAELLRRVDLPVEFRHRYPNALSGGQQQRVAIARALAVEPKFVVLDEPTSALDVSVQAKVISLLADLQEELDLTYLLISHDLSLVKNVADRIGVMYLGNFMEVTDSRTLFEDPKNPYTEQLLSAIPVVESGEQLLKPPSVEVRGETPDPKDPPSGCPFHPRCHRAFDACDAVEPELVEVEEGHQTRCLLDPGPKAEAVADHRSDDVTREEVTEE</sequence>
<evidence type="ECO:0000256" key="4">
    <source>
        <dbReference type="SAM" id="MobiDB-lite"/>
    </source>
</evidence>
<dbReference type="Pfam" id="PF08352">
    <property type="entry name" value="oligo_HPY"/>
    <property type="match status" value="1"/>
</dbReference>
<dbReference type="CDD" id="cd03257">
    <property type="entry name" value="ABC_NikE_OppD_transporters"/>
    <property type="match status" value="1"/>
</dbReference>
<dbReference type="RefSeq" id="WP_256401587.1">
    <property type="nucleotide sequence ID" value="NZ_JANHJR010000004.1"/>
</dbReference>
<dbReference type="InterPro" id="IPR013563">
    <property type="entry name" value="Oligopep_ABC_C"/>
</dbReference>
<protein>
    <submittedName>
        <fullName evidence="6">ABC transporter ATP-binding protein</fullName>
    </submittedName>
</protein>
<keyword evidence="3 6" id="KW-0067">ATP-binding</keyword>
<keyword evidence="1" id="KW-0813">Transport</keyword>
<evidence type="ECO:0000313" key="6">
    <source>
        <dbReference type="EMBL" id="MFD1647935.1"/>
    </source>
</evidence>
<dbReference type="InterPro" id="IPR003593">
    <property type="entry name" value="AAA+_ATPase"/>
</dbReference>
<dbReference type="Gene3D" id="3.40.50.300">
    <property type="entry name" value="P-loop containing nucleotide triphosphate hydrolases"/>
    <property type="match status" value="1"/>
</dbReference>
<feature type="compositionally biased region" description="Basic and acidic residues" evidence="4">
    <location>
        <begin position="277"/>
        <end position="286"/>
    </location>
</feature>
<reference evidence="6 7" key="1">
    <citation type="journal article" date="2019" name="Int. J. Syst. Evol. Microbiol.">
        <title>The Global Catalogue of Microorganisms (GCM) 10K type strain sequencing project: providing services to taxonomists for standard genome sequencing and annotation.</title>
        <authorList>
            <consortium name="The Broad Institute Genomics Platform"/>
            <consortium name="The Broad Institute Genome Sequencing Center for Infectious Disease"/>
            <person name="Wu L."/>
            <person name="Ma J."/>
        </authorList>
    </citation>
    <scope>NUCLEOTIDE SEQUENCE [LARGE SCALE GENOMIC DNA]</scope>
    <source>
        <strain evidence="6 7">CGMCC 1.10390</strain>
    </source>
</reference>
<dbReference type="NCBIfam" id="TIGR01727">
    <property type="entry name" value="oligo_HPY"/>
    <property type="match status" value="1"/>
</dbReference>
<comment type="caution">
    <text evidence="6">The sequence shown here is derived from an EMBL/GenBank/DDBJ whole genome shotgun (WGS) entry which is preliminary data.</text>
</comment>
<dbReference type="Pfam" id="PF00005">
    <property type="entry name" value="ABC_tran"/>
    <property type="match status" value="1"/>
</dbReference>
<feature type="compositionally biased region" description="Basic and acidic residues" evidence="4">
    <location>
        <begin position="332"/>
        <end position="349"/>
    </location>
</feature>
<keyword evidence="2" id="KW-0547">Nucleotide-binding</keyword>
<dbReference type="InterPro" id="IPR027417">
    <property type="entry name" value="P-loop_NTPase"/>
</dbReference>
<dbReference type="SMART" id="SM00382">
    <property type="entry name" value="AAA"/>
    <property type="match status" value="1"/>
</dbReference>
<dbReference type="Proteomes" id="UP001597034">
    <property type="component" value="Unassembled WGS sequence"/>
</dbReference>
<feature type="region of interest" description="Disordered" evidence="4">
    <location>
        <begin position="324"/>
        <end position="349"/>
    </location>
</feature>
<dbReference type="EMBL" id="JBHUDO010000004">
    <property type="protein sequence ID" value="MFD1647935.1"/>
    <property type="molecule type" value="Genomic_DNA"/>
</dbReference>
<proteinExistence type="predicted"/>
<evidence type="ECO:0000256" key="3">
    <source>
        <dbReference type="ARBA" id="ARBA00022840"/>
    </source>
</evidence>
<evidence type="ECO:0000256" key="2">
    <source>
        <dbReference type="ARBA" id="ARBA00022741"/>
    </source>
</evidence>
<keyword evidence="7" id="KW-1185">Reference proteome</keyword>
<evidence type="ECO:0000259" key="5">
    <source>
        <dbReference type="PROSITE" id="PS50893"/>
    </source>
</evidence>
<dbReference type="GO" id="GO:0005524">
    <property type="term" value="F:ATP binding"/>
    <property type="evidence" value="ECO:0007669"/>
    <property type="project" value="UniProtKB-KW"/>
</dbReference>
<feature type="region of interest" description="Disordered" evidence="4">
    <location>
        <begin position="271"/>
        <end position="291"/>
    </location>
</feature>